<protein>
    <submittedName>
        <fullName evidence="10">ABC transporter ATP-binding protein</fullName>
    </submittedName>
</protein>
<dbReference type="Proteomes" id="UP000594707">
    <property type="component" value="Chromosome"/>
</dbReference>
<dbReference type="GO" id="GO:0016887">
    <property type="term" value="F:ATP hydrolysis activity"/>
    <property type="evidence" value="ECO:0007669"/>
    <property type="project" value="InterPro"/>
</dbReference>
<dbReference type="PROSITE" id="PS50929">
    <property type="entry name" value="ABC_TM1F"/>
    <property type="match status" value="1"/>
</dbReference>
<keyword evidence="2 7" id="KW-0812">Transmembrane</keyword>
<reference evidence="10 11" key="1">
    <citation type="journal article" date="2018" name="Emerg. Microbes Infect.">
        <title>Genomic analysis of oral Campylobacter concisus strains identified a potential bacterial molecular marker associated with active Crohn's disease.</title>
        <authorList>
            <person name="Liu F."/>
            <person name="Ma R."/>
            <person name="Tay C.Y.A."/>
            <person name="Octavia S."/>
            <person name="Lan R."/>
            <person name="Chung H.K.L."/>
            <person name="Riordan S.M."/>
            <person name="Grimm M.C."/>
            <person name="Leong R.W."/>
            <person name="Tanaka M.M."/>
            <person name="Connor S."/>
            <person name="Zhang L."/>
        </authorList>
    </citation>
    <scope>NUCLEOTIDE SEQUENCE [LARGE SCALE GENOMIC DNA]</scope>
    <source>
        <strain evidence="10 11">P13UCO-S1</strain>
    </source>
</reference>
<sequence length="574" mass="65487">MSIKILNYFRENIPIPIFILFFIMTISALFEIVGIGFFIPLLDTQSSSDLVNIINFIFSSIGLQYSTINIAILIVVVFVVKFIFLNIQNFYIYKSSYQFMFNVKKNIMTNLYSMDFIEYNKMGIDVLNNIFVKEIEKSALSIRYFLQIWVNAIYSLAYLLFAMYISFTLVLVSLGVGLVVVVLQRKITKAIIRYSKTVVDYSAKTNLVVLQILNSMKYIKATNRCEYNNINFNKISQDYSNNMEKMSFLNSIPKNMSEFIGVMAISATIIINEIMFHESTVTVVFLGLLLYRTLVKILSIQHSYQDFLINIGSVEVVMNVYNHILKNAEKQSQNDTLQHISTIGSAKMENVYVSVDSKVILKDINVEFKKGNNYALVGQSGSGKSTLLNTLTFLYRPLSGQLTINKNSIDNLSFRNKIGYVSQEVIIFDGSIMDNIVFGELFEKEKYDSIVNLLGIDKIRVEKLNMNGSNISGGQRQLIALARELYREPDLLILDEFTSALDSITEKRIISVINDIKKDKIIITVAHRLSSVMGSDLILLMENGEILSRGTFKNLYDQSSKFRSMCNEQSIFMD</sequence>
<evidence type="ECO:0000256" key="6">
    <source>
        <dbReference type="ARBA" id="ARBA00023136"/>
    </source>
</evidence>
<feature type="domain" description="ABC transporter" evidence="8">
    <location>
        <begin position="346"/>
        <end position="568"/>
    </location>
</feature>
<dbReference type="InterPro" id="IPR017871">
    <property type="entry name" value="ABC_transporter-like_CS"/>
</dbReference>
<organism evidence="10 11">
    <name type="scientific">Campylobacter concisus</name>
    <dbReference type="NCBI Taxonomy" id="199"/>
    <lineage>
        <taxon>Bacteria</taxon>
        <taxon>Pseudomonadati</taxon>
        <taxon>Campylobacterota</taxon>
        <taxon>Epsilonproteobacteria</taxon>
        <taxon>Campylobacterales</taxon>
        <taxon>Campylobacteraceae</taxon>
        <taxon>Campylobacter</taxon>
    </lineage>
</organism>
<feature type="transmembrane region" description="Helical" evidence="7">
    <location>
        <begin position="62"/>
        <end position="84"/>
    </location>
</feature>
<keyword evidence="3" id="KW-0547">Nucleotide-binding</keyword>
<dbReference type="InterPro" id="IPR003593">
    <property type="entry name" value="AAA+_ATPase"/>
</dbReference>
<feature type="transmembrane region" description="Helical" evidence="7">
    <location>
        <begin position="163"/>
        <end position="183"/>
    </location>
</feature>
<dbReference type="InterPro" id="IPR011527">
    <property type="entry name" value="ABC1_TM_dom"/>
</dbReference>
<dbReference type="InterPro" id="IPR003439">
    <property type="entry name" value="ABC_transporter-like_ATP-bd"/>
</dbReference>
<gene>
    <name evidence="10" type="ORF">CVT08_02155</name>
</gene>
<dbReference type="InterPro" id="IPR027417">
    <property type="entry name" value="P-loop_NTPase"/>
</dbReference>
<dbReference type="SUPFAM" id="SSF52540">
    <property type="entry name" value="P-loop containing nucleoside triphosphate hydrolases"/>
    <property type="match status" value="1"/>
</dbReference>
<dbReference type="GO" id="GO:0140359">
    <property type="term" value="F:ABC-type transporter activity"/>
    <property type="evidence" value="ECO:0007669"/>
    <property type="project" value="InterPro"/>
</dbReference>
<keyword evidence="6 7" id="KW-0472">Membrane</keyword>
<evidence type="ECO:0000256" key="4">
    <source>
        <dbReference type="ARBA" id="ARBA00022840"/>
    </source>
</evidence>
<dbReference type="PANTHER" id="PTHR24221">
    <property type="entry name" value="ATP-BINDING CASSETTE SUB-FAMILY B"/>
    <property type="match status" value="1"/>
</dbReference>
<evidence type="ECO:0000259" key="9">
    <source>
        <dbReference type="PROSITE" id="PS50929"/>
    </source>
</evidence>
<dbReference type="SMART" id="SM00382">
    <property type="entry name" value="AAA"/>
    <property type="match status" value="1"/>
</dbReference>
<proteinExistence type="predicted"/>
<dbReference type="InterPro" id="IPR039421">
    <property type="entry name" value="Type_1_exporter"/>
</dbReference>
<accession>A0A7S9RQK4</accession>
<evidence type="ECO:0000256" key="2">
    <source>
        <dbReference type="ARBA" id="ARBA00022692"/>
    </source>
</evidence>
<evidence type="ECO:0000256" key="1">
    <source>
        <dbReference type="ARBA" id="ARBA00004651"/>
    </source>
</evidence>
<evidence type="ECO:0000256" key="7">
    <source>
        <dbReference type="SAM" id="Phobius"/>
    </source>
</evidence>
<dbReference type="CDD" id="cd03228">
    <property type="entry name" value="ABCC_MRP_Like"/>
    <property type="match status" value="1"/>
</dbReference>
<dbReference type="AlphaFoldDB" id="A0A7S9RQK4"/>
<dbReference type="GO" id="GO:0005524">
    <property type="term" value="F:ATP binding"/>
    <property type="evidence" value="ECO:0007669"/>
    <property type="project" value="UniProtKB-KW"/>
</dbReference>
<name>A0A7S9RQK4_9BACT</name>
<evidence type="ECO:0000313" key="10">
    <source>
        <dbReference type="EMBL" id="QPH96116.1"/>
    </source>
</evidence>
<dbReference type="PROSITE" id="PS00211">
    <property type="entry name" value="ABC_TRANSPORTER_1"/>
    <property type="match status" value="1"/>
</dbReference>
<dbReference type="Pfam" id="PF00005">
    <property type="entry name" value="ABC_tran"/>
    <property type="match status" value="1"/>
</dbReference>
<evidence type="ECO:0000256" key="3">
    <source>
        <dbReference type="ARBA" id="ARBA00022741"/>
    </source>
</evidence>
<dbReference type="EMBL" id="CP060705">
    <property type="protein sequence ID" value="QPH96116.1"/>
    <property type="molecule type" value="Genomic_DNA"/>
</dbReference>
<evidence type="ECO:0000256" key="5">
    <source>
        <dbReference type="ARBA" id="ARBA00022989"/>
    </source>
</evidence>
<evidence type="ECO:0000259" key="8">
    <source>
        <dbReference type="PROSITE" id="PS50893"/>
    </source>
</evidence>
<keyword evidence="5 7" id="KW-1133">Transmembrane helix</keyword>
<dbReference type="Pfam" id="PF00664">
    <property type="entry name" value="ABC_membrane"/>
    <property type="match status" value="1"/>
</dbReference>
<dbReference type="Gene3D" id="3.40.50.300">
    <property type="entry name" value="P-loop containing nucleotide triphosphate hydrolases"/>
    <property type="match status" value="1"/>
</dbReference>
<dbReference type="GO" id="GO:0005886">
    <property type="term" value="C:plasma membrane"/>
    <property type="evidence" value="ECO:0007669"/>
    <property type="project" value="UniProtKB-SubCell"/>
</dbReference>
<dbReference type="Gene3D" id="1.20.1560.10">
    <property type="entry name" value="ABC transporter type 1, transmembrane domain"/>
    <property type="match status" value="1"/>
</dbReference>
<comment type="subcellular location">
    <subcellularLocation>
        <location evidence="1">Cell membrane</location>
        <topology evidence="1">Multi-pass membrane protein</topology>
    </subcellularLocation>
</comment>
<dbReference type="PANTHER" id="PTHR24221:SF654">
    <property type="entry name" value="ATP-BINDING CASSETTE SUB-FAMILY B MEMBER 6"/>
    <property type="match status" value="1"/>
</dbReference>
<dbReference type="GO" id="GO:0034040">
    <property type="term" value="F:ATPase-coupled lipid transmembrane transporter activity"/>
    <property type="evidence" value="ECO:0007669"/>
    <property type="project" value="TreeGrafter"/>
</dbReference>
<dbReference type="SUPFAM" id="SSF90123">
    <property type="entry name" value="ABC transporter transmembrane region"/>
    <property type="match status" value="1"/>
</dbReference>
<dbReference type="RefSeq" id="WP_107857021.1">
    <property type="nucleotide sequence ID" value="NZ_CP060705.1"/>
</dbReference>
<keyword evidence="4 10" id="KW-0067">ATP-binding</keyword>
<feature type="transmembrane region" description="Helical" evidence="7">
    <location>
        <begin position="12"/>
        <end position="42"/>
    </location>
</feature>
<feature type="domain" description="ABC transmembrane type-1" evidence="9">
    <location>
        <begin position="18"/>
        <end position="290"/>
    </location>
</feature>
<dbReference type="PROSITE" id="PS50893">
    <property type="entry name" value="ABC_TRANSPORTER_2"/>
    <property type="match status" value="1"/>
</dbReference>
<dbReference type="InterPro" id="IPR036640">
    <property type="entry name" value="ABC1_TM_sf"/>
</dbReference>
<feature type="transmembrane region" description="Helical" evidence="7">
    <location>
        <begin position="140"/>
        <end position="157"/>
    </location>
</feature>
<evidence type="ECO:0000313" key="11">
    <source>
        <dbReference type="Proteomes" id="UP000594707"/>
    </source>
</evidence>